<comment type="caution">
    <text evidence="1">The sequence shown here is derived from an EMBL/GenBank/DDBJ whole genome shotgun (WGS) entry which is preliminary data.</text>
</comment>
<reference evidence="1 2" key="1">
    <citation type="submission" date="2015-03" db="EMBL/GenBank/DDBJ databases">
        <title>Pseudomonas fluorescens 1855-344 Genome sequencing and assembly.</title>
        <authorList>
            <person name="Eng W.W.H."/>
            <person name="Gan H.M."/>
            <person name="Savka M.A."/>
        </authorList>
    </citation>
    <scope>NUCLEOTIDE SEQUENCE [LARGE SCALE GENOMIC DNA]</scope>
    <source>
        <strain evidence="1 2">1855-344</strain>
    </source>
</reference>
<gene>
    <name evidence="1" type="ORF">VP02_15245</name>
</gene>
<evidence type="ECO:0000313" key="2">
    <source>
        <dbReference type="Proteomes" id="UP000033662"/>
    </source>
</evidence>
<dbReference type="AlphaFoldDB" id="A0A0F4XML0"/>
<protein>
    <submittedName>
        <fullName evidence="1">Uncharacterized protein</fullName>
    </submittedName>
</protein>
<evidence type="ECO:0000313" key="1">
    <source>
        <dbReference type="EMBL" id="KKA07144.1"/>
    </source>
</evidence>
<dbReference type="EMBL" id="JZXC01000013">
    <property type="protein sequence ID" value="KKA07144.1"/>
    <property type="molecule type" value="Genomic_DNA"/>
</dbReference>
<dbReference type="PATRIC" id="fig|132476.4.peg.1159"/>
<organism evidence="1 2">
    <name type="scientific">Pseudomonas kilonensis</name>
    <dbReference type="NCBI Taxonomy" id="132476"/>
    <lineage>
        <taxon>Bacteria</taxon>
        <taxon>Pseudomonadati</taxon>
        <taxon>Pseudomonadota</taxon>
        <taxon>Gammaproteobacteria</taxon>
        <taxon>Pseudomonadales</taxon>
        <taxon>Pseudomonadaceae</taxon>
        <taxon>Pseudomonas</taxon>
    </lineage>
</organism>
<proteinExistence type="predicted"/>
<name>A0A0F4XML0_9PSED</name>
<sequence length="83" mass="9090">MSCGLFAFVTLRNWRTCLKAAQHDHNLKAGMRDILDAYGEAARLGQAGLAAAEMSRKASLTDYEFAALESAHDKTPARTVTFE</sequence>
<accession>A0A0F4XML0</accession>
<dbReference type="Proteomes" id="UP000033662">
    <property type="component" value="Unassembled WGS sequence"/>
</dbReference>